<evidence type="ECO:0000256" key="1">
    <source>
        <dbReference type="SAM" id="MobiDB-lite"/>
    </source>
</evidence>
<reference evidence="2 3" key="1">
    <citation type="submission" date="2016-12" db="EMBL/GenBank/DDBJ databases">
        <title>Draft genome sequence of Fusarium oxysporum causing rot on Narcissus.</title>
        <authorList>
            <person name="Armitage A.D."/>
            <person name="Taylor A."/>
            <person name="Clarkson J.P."/>
            <person name="Harrison R.J."/>
            <person name="Jackson A.C."/>
        </authorList>
    </citation>
    <scope>NUCLEOTIDE SEQUENCE [LARGE SCALE GENOMIC DNA]</scope>
    <source>
        <strain evidence="2 3">N139</strain>
    </source>
</reference>
<sequence>MDQLASPEELRKRCDLVDKIHWPWTDDLKLKRLRESNEHLIIARPELQDTYYKSDLYIFILDVSKCTLDMPIYNIFQAPDTHILVRRFDEDPENSHRPWKMEPFDEEDHGRRVDLGIQISDGMRLLIEHLDIYSQHLKESLGMLSISSWEELTKWLVIEHTAEPLEISSKRPFKRQTYHNSTKSVLLELGWHETWIEAQHRRRGQVNNHKDNAFPRSTAGPADKTDKPMQGPTPEVSHGPRYNNQDDDGQIDTVVMSERRRGKRRIGAINTLDEAESSSHAERRARQQREATQRTNDMFLADYKLAEMLADRTLP</sequence>
<dbReference type="AlphaFoldDB" id="A0A4Q2V8K3"/>
<name>A0A4Q2V8K3_FUSOX</name>
<evidence type="ECO:0000313" key="3">
    <source>
        <dbReference type="Proteomes" id="UP000290540"/>
    </source>
</evidence>
<comment type="caution">
    <text evidence="2">The sequence shown here is derived from an EMBL/GenBank/DDBJ whole genome shotgun (WGS) entry which is preliminary data.</text>
</comment>
<feature type="compositionally biased region" description="Basic and acidic residues" evidence="1">
    <location>
        <begin position="277"/>
        <end position="292"/>
    </location>
</feature>
<feature type="region of interest" description="Disordered" evidence="1">
    <location>
        <begin position="273"/>
        <end position="295"/>
    </location>
</feature>
<gene>
    <name evidence="2" type="ORF">BFJ63_vAg16827</name>
</gene>
<dbReference type="Proteomes" id="UP000290540">
    <property type="component" value="Unassembled WGS sequence"/>
</dbReference>
<proteinExistence type="predicted"/>
<organism evidence="2 3">
    <name type="scientific">Fusarium oxysporum f. sp. narcissi</name>
    <dbReference type="NCBI Taxonomy" id="451672"/>
    <lineage>
        <taxon>Eukaryota</taxon>
        <taxon>Fungi</taxon>
        <taxon>Dikarya</taxon>
        <taxon>Ascomycota</taxon>
        <taxon>Pezizomycotina</taxon>
        <taxon>Sordariomycetes</taxon>
        <taxon>Hypocreomycetidae</taxon>
        <taxon>Hypocreales</taxon>
        <taxon>Nectriaceae</taxon>
        <taxon>Fusarium</taxon>
        <taxon>Fusarium oxysporum species complex</taxon>
    </lineage>
</organism>
<protein>
    <submittedName>
        <fullName evidence="2">Uncharacterized protein</fullName>
    </submittedName>
</protein>
<feature type="region of interest" description="Disordered" evidence="1">
    <location>
        <begin position="202"/>
        <end position="250"/>
    </location>
</feature>
<evidence type="ECO:0000313" key="2">
    <source>
        <dbReference type="EMBL" id="RYC80287.1"/>
    </source>
</evidence>
<dbReference type="EMBL" id="MQTW01000400">
    <property type="protein sequence ID" value="RYC80287.1"/>
    <property type="molecule type" value="Genomic_DNA"/>
</dbReference>
<accession>A0A4Q2V8K3</accession>